<accession>A0A1N6VIC4</accession>
<reference evidence="10" key="1">
    <citation type="submission" date="2017-01" db="EMBL/GenBank/DDBJ databases">
        <authorList>
            <person name="Varghese N."/>
            <person name="Submissions S."/>
        </authorList>
    </citation>
    <scope>NUCLEOTIDE SEQUENCE [LARGE SCALE GENOMIC DNA]</scope>
    <source>
        <strain evidence="10">ATCC 700103</strain>
    </source>
</reference>
<dbReference type="AlphaFoldDB" id="A0A1N6VIC4"/>
<evidence type="ECO:0000259" key="8">
    <source>
        <dbReference type="PROSITE" id="PS50928"/>
    </source>
</evidence>
<dbReference type="PROSITE" id="PS50928">
    <property type="entry name" value="ABC_TM1"/>
    <property type="match status" value="1"/>
</dbReference>
<organism evidence="9 10">
    <name type="scientific">Halanaerobium kushneri</name>
    <dbReference type="NCBI Taxonomy" id="56779"/>
    <lineage>
        <taxon>Bacteria</taxon>
        <taxon>Bacillati</taxon>
        <taxon>Bacillota</taxon>
        <taxon>Clostridia</taxon>
        <taxon>Halanaerobiales</taxon>
        <taxon>Halanaerobiaceae</taxon>
        <taxon>Halanaerobium</taxon>
    </lineage>
</organism>
<dbReference type="InterPro" id="IPR000515">
    <property type="entry name" value="MetI-like"/>
</dbReference>
<evidence type="ECO:0000256" key="4">
    <source>
        <dbReference type="ARBA" id="ARBA00022692"/>
    </source>
</evidence>
<feature type="transmembrane region" description="Helical" evidence="7">
    <location>
        <begin position="16"/>
        <end position="40"/>
    </location>
</feature>
<keyword evidence="4 7" id="KW-0812">Transmembrane</keyword>
<dbReference type="SUPFAM" id="SSF161098">
    <property type="entry name" value="MetI-like"/>
    <property type="match status" value="1"/>
</dbReference>
<evidence type="ECO:0000256" key="2">
    <source>
        <dbReference type="ARBA" id="ARBA00022448"/>
    </source>
</evidence>
<evidence type="ECO:0000313" key="9">
    <source>
        <dbReference type="EMBL" id="SIQ77581.1"/>
    </source>
</evidence>
<feature type="transmembrane region" description="Helical" evidence="7">
    <location>
        <begin position="77"/>
        <end position="99"/>
    </location>
</feature>
<evidence type="ECO:0000256" key="6">
    <source>
        <dbReference type="ARBA" id="ARBA00023136"/>
    </source>
</evidence>
<keyword evidence="5 7" id="KW-1133">Transmembrane helix</keyword>
<sequence>MEDKTTLQKIKENRHFYYFLVPFLLFFSVFMLFPIIFSFYMSLHDWGGLGQATFIGIRNYARIFTDSTFHTALFNTIFMWLTSTPLILGFALILAVMLNKKEVKFLKYFRVGYFMPFVTSTVVVGVIFTILLDSSFGLVNFFVESIGFQKIPFLTSTAWSKISIVIVLTWRWVGYNTIIMLAGLQNIPEDLYEAADIDGGTTFQKFFYITVPMMRPIILFTFILSTIGSFQIFTEPYIMTGGGPMQSSLSVVQYLYNSGFQQFRMGYASALSYVLFAIIFVASYFQIKIGSGEEGI</sequence>
<keyword evidence="6 7" id="KW-0472">Membrane</keyword>
<evidence type="ECO:0000256" key="1">
    <source>
        <dbReference type="ARBA" id="ARBA00004651"/>
    </source>
</evidence>
<protein>
    <submittedName>
        <fullName evidence="9">Carbohydrate ABC transporter membrane protein 1, CUT1 family</fullName>
    </submittedName>
</protein>
<gene>
    <name evidence="9" type="ORF">SAMN05421834_10821</name>
</gene>
<dbReference type="InterPro" id="IPR051393">
    <property type="entry name" value="ABC_transporter_permease"/>
</dbReference>
<dbReference type="GO" id="GO:0005886">
    <property type="term" value="C:plasma membrane"/>
    <property type="evidence" value="ECO:0007669"/>
    <property type="project" value="UniProtKB-SubCell"/>
</dbReference>
<keyword evidence="10" id="KW-1185">Reference proteome</keyword>
<feature type="transmembrane region" description="Helical" evidence="7">
    <location>
        <begin position="111"/>
        <end position="131"/>
    </location>
</feature>
<dbReference type="Proteomes" id="UP000185669">
    <property type="component" value="Unassembled WGS sequence"/>
</dbReference>
<feature type="domain" description="ABC transmembrane type-1" evidence="8">
    <location>
        <begin position="73"/>
        <end position="286"/>
    </location>
</feature>
<name>A0A1N6VIC4_9FIRM</name>
<dbReference type="PANTHER" id="PTHR30193">
    <property type="entry name" value="ABC TRANSPORTER PERMEASE PROTEIN"/>
    <property type="match status" value="1"/>
</dbReference>
<feature type="transmembrane region" description="Helical" evidence="7">
    <location>
        <begin position="265"/>
        <end position="285"/>
    </location>
</feature>
<evidence type="ECO:0000256" key="3">
    <source>
        <dbReference type="ARBA" id="ARBA00022475"/>
    </source>
</evidence>
<evidence type="ECO:0000313" key="10">
    <source>
        <dbReference type="Proteomes" id="UP000185669"/>
    </source>
</evidence>
<evidence type="ECO:0000256" key="5">
    <source>
        <dbReference type="ARBA" id="ARBA00022989"/>
    </source>
</evidence>
<dbReference type="CDD" id="cd06261">
    <property type="entry name" value="TM_PBP2"/>
    <property type="match status" value="1"/>
</dbReference>
<dbReference type="Gene3D" id="1.10.3720.10">
    <property type="entry name" value="MetI-like"/>
    <property type="match status" value="1"/>
</dbReference>
<dbReference type="PANTHER" id="PTHR30193:SF37">
    <property type="entry name" value="INNER MEMBRANE ABC TRANSPORTER PERMEASE PROTEIN YCJO"/>
    <property type="match status" value="1"/>
</dbReference>
<proteinExistence type="inferred from homology"/>
<keyword evidence="2 7" id="KW-0813">Transport</keyword>
<comment type="similarity">
    <text evidence="7">Belongs to the binding-protein-dependent transport system permease family.</text>
</comment>
<dbReference type="GO" id="GO:0055085">
    <property type="term" value="P:transmembrane transport"/>
    <property type="evidence" value="ECO:0007669"/>
    <property type="project" value="InterPro"/>
</dbReference>
<dbReference type="EMBL" id="FTNC01000008">
    <property type="protein sequence ID" value="SIQ77581.1"/>
    <property type="molecule type" value="Genomic_DNA"/>
</dbReference>
<dbReference type="Pfam" id="PF00528">
    <property type="entry name" value="BPD_transp_1"/>
    <property type="match status" value="1"/>
</dbReference>
<evidence type="ECO:0000256" key="7">
    <source>
        <dbReference type="RuleBase" id="RU363032"/>
    </source>
</evidence>
<dbReference type="InterPro" id="IPR035906">
    <property type="entry name" value="MetI-like_sf"/>
</dbReference>
<keyword evidence="3" id="KW-1003">Cell membrane</keyword>
<feature type="transmembrane region" description="Helical" evidence="7">
    <location>
        <begin position="217"/>
        <end position="239"/>
    </location>
</feature>
<comment type="subcellular location">
    <subcellularLocation>
        <location evidence="1 7">Cell membrane</location>
        <topology evidence="1 7">Multi-pass membrane protein</topology>
    </subcellularLocation>
</comment>
<dbReference type="RefSeq" id="WP_076544640.1">
    <property type="nucleotide sequence ID" value="NZ_FTNC01000008.1"/>
</dbReference>
<feature type="transmembrane region" description="Helical" evidence="7">
    <location>
        <begin position="151"/>
        <end position="173"/>
    </location>
</feature>
<dbReference type="STRING" id="56779.SAMN05421834_10821"/>
<dbReference type="OrthoDB" id="9787541at2"/>